<comment type="caution">
    <text evidence="2">The sequence shown here is derived from an EMBL/GenBank/DDBJ whole genome shotgun (WGS) entry which is preliminary data.</text>
</comment>
<organism evidence="2 3">
    <name type="scientific">Phenylobacterium haematophilum</name>
    <dbReference type="NCBI Taxonomy" id="98513"/>
    <lineage>
        <taxon>Bacteria</taxon>
        <taxon>Pseudomonadati</taxon>
        <taxon>Pseudomonadota</taxon>
        <taxon>Alphaproteobacteria</taxon>
        <taxon>Caulobacterales</taxon>
        <taxon>Caulobacteraceae</taxon>
        <taxon>Phenylobacterium</taxon>
    </lineage>
</organism>
<dbReference type="Proteomes" id="UP000530564">
    <property type="component" value="Unassembled WGS sequence"/>
</dbReference>
<accession>A0A839ZY67</accession>
<keyword evidence="3" id="KW-1185">Reference proteome</keyword>
<proteinExistence type="inferred from homology"/>
<dbReference type="RefSeq" id="WP_183772340.1">
    <property type="nucleotide sequence ID" value="NZ_JACIDK010000002.1"/>
</dbReference>
<dbReference type="PANTHER" id="PTHR35983">
    <property type="entry name" value="UPF0166 PROTEIN TM_0021"/>
    <property type="match status" value="1"/>
</dbReference>
<dbReference type="EMBL" id="JACIDK010000002">
    <property type="protein sequence ID" value="MBB3891475.1"/>
    <property type="molecule type" value="Genomic_DNA"/>
</dbReference>
<comment type="similarity">
    <text evidence="1">Belongs to the UPF0166 family.</text>
</comment>
<dbReference type="PANTHER" id="PTHR35983:SF1">
    <property type="entry name" value="UPF0166 PROTEIN TM_0021"/>
    <property type="match status" value="1"/>
</dbReference>
<dbReference type="Pfam" id="PF02641">
    <property type="entry name" value="DUF190"/>
    <property type="match status" value="1"/>
</dbReference>
<dbReference type="SUPFAM" id="SSF54913">
    <property type="entry name" value="GlnB-like"/>
    <property type="match status" value="1"/>
</dbReference>
<protein>
    <recommendedName>
        <fullName evidence="4">DUF190 domain-containing protein</fullName>
    </recommendedName>
</protein>
<evidence type="ECO:0008006" key="4">
    <source>
        <dbReference type="Google" id="ProtNLM"/>
    </source>
</evidence>
<name>A0A839ZY67_9CAUL</name>
<sequence>MQIPGQAVLLRIYTDENALSGAESLISVIVKRARAARLAGATVLRGRMGFGESARLHEVRPFDLSDNLPVVVEIVDEEFRLRSFLATLADLTDIGLVTFEKVEVLRYGGHRAEPRT</sequence>
<dbReference type="InterPro" id="IPR015867">
    <property type="entry name" value="N-reg_PII/ATP_PRibTrfase_C"/>
</dbReference>
<reference evidence="2 3" key="1">
    <citation type="submission" date="2020-08" db="EMBL/GenBank/DDBJ databases">
        <title>Genomic Encyclopedia of Type Strains, Phase IV (KMG-IV): sequencing the most valuable type-strain genomes for metagenomic binning, comparative biology and taxonomic classification.</title>
        <authorList>
            <person name="Goeker M."/>
        </authorList>
    </citation>
    <scope>NUCLEOTIDE SEQUENCE [LARGE SCALE GENOMIC DNA]</scope>
    <source>
        <strain evidence="2 3">DSM 21793</strain>
    </source>
</reference>
<dbReference type="AlphaFoldDB" id="A0A839ZY67"/>
<gene>
    <name evidence="2" type="ORF">GGQ61_002192</name>
</gene>
<evidence type="ECO:0000313" key="3">
    <source>
        <dbReference type="Proteomes" id="UP000530564"/>
    </source>
</evidence>
<dbReference type="InterPro" id="IPR003793">
    <property type="entry name" value="UPF0166"/>
</dbReference>
<dbReference type="Gene3D" id="3.30.70.120">
    <property type="match status" value="1"/>
</dbReference>
<evidence type="ECO:0000313" key="2">
    <source>
        <dbReference type="EMBL" id="MBB3891475.1"/>
    </source>
</evidence>
<evidence type="ECO:0000256" key="1">
    <source>
        <dbReference type="ARBA" id="ARBA00010554"/>
    </source>
</evidence>
<dbReference type="InterPro" id="IPR011322">
    <property type="entry name" value="N-reg_PII-like_a/b"/>
</dbReference>